<name>A0ABQ0LAL7_MYCCL</name>
<dbReference type="EMBL" id="DF844313">
    <property type="protein sequence ID" value="GAT48148.1"/>
    <property type="molecule type" value="Genomic_DNA"/>
</dbReference>
<protein>
    <submittedName>
        <fullName evidence="1">Uncharacterized protein</fullName>
    </submittedName>
</protein>
<sequence length="66" mass="6763">MENAKECGGSGGGGGLTPGEWVARLLLEVLDAMNLTANAKVLTRHVAAVLAQRDAVADVAEDGTDR</sequence>
<evidence type="ECO:0000313" key="1">
    <source>
        <dbReference type="EMBL" id="GAT48148.1"/>
    </source>
</evidence>
<proteinExistence type="predicted"/>
<reference evidence="1" key="1">
    <citation type="submission" date="2014-09" db="EMBL/GenBank/DDBJ databases">
        <title>Genome sequence of the luminous mushroom Mycena chlorophos for searching fungal bioluminescence genes.</title>
        <authorList>
            <person name="Tanaka Y."/>
            <person name="Kasuga D."/>
            <person name="Oba Y."/>
            <person name="Hase S."/>
            <person name="Sato K."/>
            <person name="Oba Y."/>
            <person name="Sakakibara Y."/>
        </authorList>
    </citation>
    <scope>NUCLEOTIDE SEQUENCE</scope>
</reference>
<evidence type="ECO:0000313" key="2">
    <source>
        <dbReference type="Proteomes" id="UP000815677"/>
    </source>
</evidence>
<accession>A0ABQ0LAL7</accession>
<dbReference type="Proteomes" id="UP000815677">
    <property type="component" value="Unassembled WGS sequence"/>
</dbReference>
<gene>
    <name evidence="1" type="ORF">MCHLO_05580</name>
</gene>
<keyword evidence="2" id="KW-1185">Reference proteome</keyword>
<organism evidence="1 2">
    <name type="scientific">Mycena chlorophos</name>
    <name type="common">Agaric fungus</name>
    <name type="synonym">Agaricus chlorophos</name>
    <dbReference type="NCBI Taxonomy" id="658473"/>
    <lineage>
        <taxon>Eukaryota</taxon>
        <taxon>Fungi</taxon>
        <taxon>Dikarya</taxon>
        <taxon>Basidiomycota</taxon>
        <taxon>Agaricomycotina</taxon>
        <taxon>Agaricomycetes</taxon>
        <taxon>Agaricomycetidae</taxon>
        <taxon>Agaricales</taxon>
        <taxon>Marasmiineae</taxon>
        <taxon>Mycenaceae</taxon>
        <taxon>Mycena</taxon>
    </lineage>
</organism>